<sequence>MSLGNLALAIICVVAALYVIVLITGMIAIWPFGIIGLIALGLCGFGLFKVVRDKLTDKENRHYEDNINE</sequence>
<keyword evidence="3" id="KW-1185">Reference proteome</keyword>
<gene>
    <name evidence="2" type="ORF">GCM10011342_03290</name>
</gene>
<reference evidence="2" key="2">
    <citation type="submission" date="2020-09" db="EMBL/GenBank/DDBJ databases">
        <authorList>
            <person name="Sun Q."/>
            <person name="Zhou Y."/>
        </authorList>
    </citation>
    <scope>NUCLEOTIDE SEQUENCE</scope>
    <source>
        <strain evidence="2">CGMCC 1.12921</strain>
    </source>
</reference>
<keyword evidence="1" id="KW-1133">Transmembrane helix</keyword>
<feature type="transmembrane region" description="Helical" evidence="1">
    <location>
        <begin position="7"/>
        <end position="28"/>
    </location>
</feature>
<protein>
    <submittedName>
        <fullName evidence="2">Uncharacterized protein</fullName>
    </submittedName>
</protein>
<accession>A0A8J2V6X0</accession>
<dbReference type="Proteomes" id="UP000613582">
    <property type="component" value="Unassembled WGS sequence"/>
</dbReference>
<dbReference type="AlphaFoldDB" id="A0A8J2V6X0"/>
<dbReference type="RefSeq" id="WP_188159554.1">
    <property type="nucleotide sequence ID" value="NZ_BMGH01000001.1"/>
</dbReference>
<name>A0A8J2V6X0_9PROT</name>
<keyword evidence="1" id="KW-0812">Transmembrane</keyword>
<evidence type="ECO:0000313" key="3">
    <source>
        <dbReference type="Proteomes" id="UP000613582"/>
    </source>
</evidence>
<keyword evidence="1" id="KW-0472">Membrane</keyword>
<comment type="caution">
    <text evidence="2">The sequence shown here is derived from an EMBL/GenBank/DDBJ whole genome shotgun (WGS) entry which is preliminary data.</text>
</comment>
<evidence type="ECO:0000313" key="2">
    <source>
        <dbReference type="EMBL" id="GGC97694.1"/>
    </source>
</evidence>
<dbReference type="EMBL" id="BMGH01000001">
    <property type="protein sequence ID" value="GGC97694.1"/>
    <property type="molecule type" value="Genomic_DNA"/>
</dbReference>
<proteinExistence type="predicted"/>
<feature type="transmembrane region" description="Helical" evidence="1">
    <location>
        <begin position="34"/>
        <end position="51"/>
    </location>
</feature>
<evidence type="ECO:0000256" key="1">
    <source>
        <dbReference type="SAM" id="Phobius"/>
    </source>
</evidence>
<organism evidence="2 3">
    <name type="scientific">Aquisalinus flavus</name>
    <dbReference type="NCBI Taxonomy" id="1526572"/>
    <lineage>
        <taxon>Bacteria</taxon>
        <taxon>Pseudomonadati</taxon>
        <taxon>Pseudomonadota</taxon>
        <taxon>Alphaproteobacteria</taxon>
        <taxon>Parvularculales</taxon>
        <taxon>Parvularculaceae</taxon>
        <taxon>Aquisalinus</taxon>
    </lineage>
</organism>
<reference evidence="2" key="1">
    <citation type="journal article" date="2014" name="Int. J. Syst. Evol. Microbiol.">
        <title>Complete genome sequence of Corynebacterium casei LMG S-19264T (=DSM 44701T), isolated from a smear-ripened cheese.</title>
        <authorList>
            <consortium name="US DOE Joint Genome Institute (JGI-PGF)"/>
            <person name="Walter F."/>
            <person name="Albersmeier A."/>
            <person name="Kalinowski J."/>
            <person name="Ruckert C."/>
        </authorList>
    </citation>
    <scope>NUCLEOTIDE SEQUENCE</scope>
    <source>
        <strain evidence="2">CGMCC 1.12921</strain>
    </source>
</reference>